<keyword evidence="3" id="KW-1185">Reference proteome</keyword>
<dbReference type="Pfam" id="PF03199">
    <property type="entry name" value="GSH_synthase"/>
    <property type="match status" value="1"/>
</dbReference>
<keyword evidence="2" id="KW-0067">ATP-binding</keyword>
<dbReference type="EMBL" id="ML996082">
    <property type="protein sequence ID" value="KAF2156437.1"/>
    <property type="molecule type" value="Genomic_DNA"/>
</dbReference>
<organism evidence="2 3">
    <name type="scientific">Myriangium duriaei CBS 260.36</name>
    <dbReference type="NCBI Taxonomy" id="1168546"/>
    <lineage>
        <taxon>Eukaryota</taxon>
        <taxon>Fungi</taxon>
        <taxon>Dikarya</taxon>
        <taxon>Ascomycota</taxon>
        <taxon>Pezizomycotina</taxon>
        <taxon>Dothideomycetes</taxon>
        <taxon>Dothideomycetidae</taxon>
        <taxon>Myriangiales</taxon>
        <taxon>Myriangiaceae</taxon>
        <taxon>Myriangium</taxon>
    </lineage>
</organism>
<dbReference type="Gene3D" id="3.30.1490.50">
    <property type="match status" value="1"/>
</dbReference>
<dbReference type="PANTHER" id="PTHR11130">
    <property type="entry name" value="GLUTATHIONE SYNTHETASE"/>
    <property type="match status" value="1"/>
</dbReference>
<evidence type="ECO:0000313" key="3">
    <source>
        <dbReference type="Proteomes" id="UP000799439"/>
    </source>
</evidence>
<dbReference type="Proteomes" id="UP000799439">
    <property type="component" value="Unassembled WGS sequence"/>
</dbReference>
<dbReference type="Gene3D" id="3.40.50.1760">
    <property type="entry name" value="Glutathione synthase, substrate-binding domain superfamily, eukaryotic"/>
    <property type="match status" value="1"/>
</dbReference>
<dbReference type="PANTHER" id="PTHR11130:SF0">
    <property type="entry name" value="GLUTATHIONE SYNTHETASE"/>
    <property type="match status" value="1"/>
</dbReference>
<gene>
    <name evidence="2" type="ORF">K461DRAFT_275550</name>
</gene>
<protein>
    <submittedName>
        <fullName evidence="2">Glutathione synthetase ATP-binding domain-like protein</fullName>
    </submittedName>
</protein>
<comment type="caution">
    <text evidence="2">The sequence shown here is derived from an EMBL/GenBank/DDBJ whole genome shotgun (WGS) entry which is preliminary data.</text>
</comment>
<evidence type="ECO:0000313" key="2">
    <source>
        <dbReference type="EMBL" id="KAF2156437.1"/>
    </source>
</evidence>
<feature type="domain" description="Glutathione synthase substrate-binding" evidence="1">
    <location>
        <begin position="47"/>
        <end position="150"/>
    </location>
</feature>
<evidence type="ECO:0000259" key="1">
    <source>
        <dbReference type="Pfam" id="PF03199"/>
    </source>
</evidence>
<accession>A0A9P4JAJ1</accession>
<dbReference type="SUPFAM" id="SSF56059">
    <property type="entry name" value="Glutathione synthetase ATP-binding domain-like"/>
    <property type="match status" value="1"/>
</dbReference>
<dbReference type="InterPro" id="IPR014709">
    <property type="entry name" value="Glutathione_synthase_C_euk"/>
</dbReference>
<sequence length="327" mass="36971">MHKHLSRIHSQDTSYLQHLPKNQNISAVIELLVTAHHSYIPTKTGKACVLMLVQPMSMNIADERPIESGLWDAEIPCYRCEWEDMLEQTTLSADQTLLFHLNGGDGGIEVGLVYYRAGCEPWEYEHEGKEIRLRCEMSKAVKCPDVLTHLTTMKVVQCALTQPGSLERFLPKQKATMIRQTFMPMQLLDTTPEGLGSRRIASDKERAESYILKPNLEGGRHNIYRSDIPEFLASVPQEEWHKFILMRLIEPPPDVQGFLMTAKDMYHGAVVCELGILGTCVWERRAGSEINPLNNKVAGWTFKTKPAAADEMNVIKGLGCFDCPFLV</sequence>
<name>A0A9P4JAJ1_9PEZI</name>
<dbReference type="GO" id="GO:0004363">
    <property type="term" value="F:glutathione synthase activity"/>
    <property type="evidence" value="ECO:0007669"/>
    <property type="project" value="InterPro"/>
</dbReference>
<dbReference type="GO" id="GO:0043295">
    <property type="term" value="F:glutathione binding"/>
    <property type="evidence" value="ECO:0007669"/>
    <property type="project" value="TreeGrafter"/>
</dbReference>
<dbReference type="InterPro" id="IPR016185">
    <property type="entry name" value="PreATP-grasp_dom_sf"/>
</dbReference>
<dbReference type="GO" id="GO:0005524">
    <property type="term" value="F:ATP binding"/>
    <property type="evidence" value="ECO:0007669"/>
    <property type="project" value="UniProtKB-KW"/>
</dbReference>
<dbReference type="AlphaFoldDB" id="A0A9P4JAJ1"/>
<dbReference type="GO" id="GO:0005829">
    <property type="term" value="C:cytosol"/>
    <property type="evidence" value="ECO:0007669"/>
    <property type="project" value="TreeGrafter"/>
</dbReference>
<dbReference type="InterPro" id="IPR005615">
    <property type="entry name" value="Glutathione_synthase"/>
</dbReference>
<dbReference type="InterPro" id="IPR037013">
    <property type="entry name" value="GSH-S_sub-bd_sf"/>
</dbReference>
<dbReference type="OrthoDB" id="2020073at2759"/>
<dbReference type="InterPro" id="IPR004887">
    <property type="entry name" value="GSH_synth_subst-bd"/>
</dbReference>
<dbReference type="Pfam" id="PF03917">
    <property type="entry name" value="GSH_synth_ATP"/>
    <property type="match status" value="1"/>
</dbReference>
<proteinExistence type="predicted"/>
<keyword evidence="2" id="KW-0547">Nucleotide-binding</keyword>
<reference evidence="2" key="1">
    <citation type="journal article" date="2020" name="Stud. Mycol.">
        <title>101 Dothideomycetes genomes: a test case for predicting lifestyles and emergence of pathogens.</title>
        <authorList>
            <person name="Haridas S."/>
            <person name="Albert R."/>
            <person name="Binder M."/>
            <person name="Bloem J."/>
            <person name="Labutti K."/>
            <person name="Salamov A."/>
            <person name="Andreopoulos B."/>
            <person name="Baker S."/>
            <person name="Barry K."/>
            <person name="Bills G."/>
            <person name="Bluhm B."/>
            <person name="Cannon C."/>
            <person name="Castanera R."/>
            <person name="Culley D."/>
            <person name="Daum C."/>
            <person name="Ezra D."/>
            <person name="Gonzalez J."/>
            <person name="Henrissat B."/>
            <person name="Kuo A."/>
            <person name="Liang C."/>
            <person name="Lipzen A."/>
            <person name="Lutzoni F."/>
            <person name="Magnuson J."/>
            <person name="Mondo S."/>
            <person name="Nolan M."/>
            <person name="Ohm R."/>
            <person name="Pangilinan J."/>
            <person name="Park H.-J."/>
            <person name="Ramirez L."/>
            <person name="Alfaro M."/>
            <person name="Sun H."/>
            <person name="Tritt A."/>
            <person name="Yoshinaga Y."/>
            <person name="Zwiers L.-H."/>
            <person name="Turgeon B."/>
            <person name="Goodwin S."/>
            <person name="Spatafora J."/>
            <person name="Crous P."/>
            <person name="Grigoriev I."/>
        </authorList>
    </citation>
    <scope>NUCLEOTIDE SEQUENCE</scope>
    <source>
        <strain evidence="2">CBS 260.36</strain>
    </source>
</reference>
<dbReference type="SUPFAM" id="SSF52440">
    <property type="entry name" value="PreATP-grasp domain"/>
    <property type="match status" value="1"/>
</dbReference>
<dbReference type="Gene3D" id="3.30.470.20">
    <property type="entry name" value="ATP-grasp fold, B domain"/>
    <property type="match status" value="1"/>
</dbReference>